<dbReference type="InterPro" id="IPR010614">
    <property type="entry name" value="RAD3-like_helicase_DEAD"/>
</dbReference>
<dbReference type="InterPro" id="IPR006554">
    <property type="entry name" value="Helicase-like_DEXD_c2"/>
</dbReference>
<evidence type="ECO:0000256" key="6">
    <source>
        <dbReference type="ARBA" id="ARBA00022723"/>
    </source>
</evidence>
<organism evidence="24 25">
    <name type="scientific">Linnemannia schmuckeri</name>
    <dbReference type="NCBI Taxonomy" id="64567"/>
    <lineage>
        <taxon>Eukaryota</taxon>
        <taxon>Fungi</taxon>
        <taxon>Fungi incertae sedis</taxon>
        <taxon>Mucoromycota</taxon>
        <taxon>Mortierellomycotina</taxon>
        <taxon>Mortierellomycetes</taxon>
        <taxon>Mortierellales</taxon>
        <taxon>Mortierellaceae</taxon>
        <taxon>Linnemannia</taxon>
    </lineage>
</organism>
<dbReference type="GO" id="GO:0006139">
    <property type="term" value="P:nucleobase-containing compound metabolic process"/>
    <property type="evidence" value="ECO:0007669"/>
    <property type="project" value="InterPro"/>
</dbReference>
<evidence type="ECO:0000256" key="22">
    <source>
        <dbReference type="SAM" id="MobiDB-lite"/>
    </source>
</evidence>
<feature type="region of interest" description="Disordered" evidence="22">
    <location>
        <begin position="1"/>
        <end position="56"/>
    </location>
</feature>
<dbReference type="GO" id="GO:0034085">
    <property type="term" value="P:establishment of sister chromatid cohesion"/>
    <property type="evidence" value="ECO:0007669"/>
    <property type="project" value="TreeGrafter"/>
</dbReference>
<feature type="compositionally biased region" description="Acidic residues" evidence="22">
    <location>
        <begin position="221"/>
        <end position="239"/>
    </location>
</feature>
<evidence type="ECO:0000256" key="16">
    <source>
        <dbReference type="ARBA" id="ARBA00029709"/>
    </source>
</evidence>
<evidence type="ECO:0000256" key="10">
    <source>
        <dbReference type="ARBA" id="ARBA00022840"/>
    </source>
</evidence>
<keyword evidence="13" id="KW-0413">Isomerase</keyword>
<feature type="region of interest" description="Disordered" evidence="22">
    <location>
        <begin position="638"/>
        <end position="676"/>
    </location>
</feature>
<dbReference type="GO" id="GO:0043139">
    <property type="term" value="F:5'-3' DNA helicase activity"/>
    <property type="evidence" value="ECO:0007669"/>
    <property type="project" value="UniProtKB-EC"/>
</dbReference>
<feature type="domain" description="Helicase ATP-binding" evidence="23">
    <location>
        <begin position="51"/>
        <end position="551"/>
    </location>
</feature>
<dbReference type="GO" id="GO:0046872">
    <property type="term" value="F:metal ion binding"/>
    <property type="evidence" value="ECO:0007669"/>
    <property type="project" value="UniProtKB-KW"/>
</dbReference>
<evidence type="ECO:0000256" key="14">
    <source>
        <dbReference type="ARBA" id="ARBA00023242"/>
    </source>
</evidence>
<dbReference type="InterPro" id="IPR014001">
    <property type="entry name" value="Helicase_ATP-bd"/>
</dbReference>
<evidence type="ECO:0000256" key="21">
    <source>
        <dbReference type="ARBA" id="ARBA00048954"/>
    </source>
</evidence>
<comment type="subcellular location">
    <subcellularLocation>
        <location evidence="2">Nucleus</location>
    </subcellularLocation>
</comment>
<evidence type="ECO:0000256" key="19">
    <source>
        <dbReference type="ARBA" id="ARBA00045008"/>
    </source>
</evidence>
<dbReference type="NCBIfam" id="TIGR00604">
    <property type="entry name" value="rad3"/>
    <property type="match status" value="1"/>
</dbReference>
<evidence type="ECO:0000256" key="13">
    <source>
        <dbReference type="ARBA" id="ARBA00023235"/>
    </source>
</evidence>
<dbReference type="SMART" id="SM00491">
    <property type="entry name" value="HELICc2"/>
    <property type="match status" value="1"/>
</dbReference>
<evidence type="ECO:0000256" key="18">
    <source>
        <dbReference type="ARBA" id="ARBA00044998"/>
    </source>
</evidence>
<evidence type="ECO:0000313" key="25">
    <source>
        <dbReference type="Proteomes" id="UP000748756"/>
    </source>
</evidence>
<evidence type="ECO:0000256" key="12">
    <source>
        <dbReference type="ARBA" id="ARBA00023014"/>
    </source>
</evidence>
<proteinExistence type="inferred from homology"/>
<evidence type="ECO:0000256" key="4">
    <source>
        <dbReference type="ARBA" id="ARBA00016387"/>
    </source>
</evidence>
<dbReference type="Pfam" id="PF06733">
    <property type="entry name" value="DEAD_2"/>
    <property type="match status" value="1"/>
</dbReference>
<dbReference type="GO" id="GO:0005524">
    <property type="term" value="F:ATP binding"/>
    <property type="evidence" value="ECO:0007669"/>
    <property type="project" value="UniProtKB-KW"/>
</dbReference>
<comment type="cofactor">
    <cofactor evidence="1">
        <name>[4Fe-4S] cluster</name>
        <dbReference type="ChEBI" id="CHEBI:49883"/>
    </cofactor>
</comment>
<feature type="region of interest" description="Disordered" evidence="22">
    <location>
        <begin position="114"/>
        <end position="256"/>
    </location>
</feature>
<dbReference type="AlphaFoldDB" id="A0A9P5S6T3"/>
<gene>
    <name evidence="24" type="primary">DDX11</name>
    <name evidence="24" type="ORF">BG015_005164</name>
</gene>
<dbReference type="CDD" id="cd18788">
    <property type="entry name" value="SF2_C_XPD"/>
    <property type="match status" value="1"/>
</dbReference>
<evidence type="ECO:0000256" key="9">
    <source>
        <dbReference type="ARBA" id="ARBA00022806"/>
    </source>
</evidence>
<comment type="catalytic activity">
    <reaction evidence="21">
        <text>ATP + H2O = ADP + phosphate + H(+)</text>
        <dbReference type="Rhea" id="RHEA:13065"/>
        <dbReference type="ChEBI" id="CHEBI:15377"/>
        <dbReference type="ChEBI" id="CHEBI:15378"/>
        <dbReference type="ChEBI" id="CHEBI:30616"/>
        <dbReference type="ChEBI" id="CHEBI:43474"/>
        <dbReference type="ChEBI" id="CHEBI:456216"/>
        <dbReference type="EC" id="5.6.2.3"/>
    </reaction>
</comment>
<keyword evidence="8" id="KW-0378">Hydrolase</keyword>
<dbReference type="InterPro" id="IPR013020">
    <property type="entry name" value="Rad3/Chl1-like"/>
</dbReference>
<dbReference type="EC" id="5.6.2.3" evidence="17"/>
<feature type="compositionally biased region" description="Low complexity" evidence="22">
    <location>
        <begin position="665"/>
        <end position="676"/>
    </location>
</feature>
<keyword evidence="25" id="KW-1185">Reference proteome</keyword>
<comment type="similarity">
    <text evidence="3">Belongs to the DEAD box helicase family. DEAH subfamily. DDX11/CHL1 sub-subfamily.</text>
</comment>
<dbReference type="OrthoDB" id="267079at2759"/>
<evidence type="ECO:0000256" key="2">
    <source>
        <dbReference type="ARBA" id="ARBA00004123"/>
    </source>
</evidence>
<dbReference type="InterPro" id="IPR027417">
    <property type="entry name" value="P-loop_NTPase"/>
</dbReference>
<dbReference type="PANTHER" id="PTHR11472">
    <property type="entry name" value="DNA REPAIR DEAD HELICASE RAD3/XP-D SUBFAMILY MEMBER"/>
    <property type="match status" value="1"/>
</dbReference>
<dbReference type="SMART" id="SM00488">
    <property type="entry name" value="DEXDc2"/>
    <property type="match status" value="1"/>
</dbReference>
<dbReference type="SUPFAM" id="SSF52540">
    <property type="entry name" value="P-loop containing nucleoside triphosphate hydrolases"/>
    <property type="match status" value="1"/>
</dbReference>
<dbReference type="InterPro" id="IPR045028">
    <property type="entry name" value="DinG/Rad3-like"/>
</dbReference>
<dbReference type="Proteomes" id="UP000748756">
    <property type="component" value="Unassembled WGS sequence"/>
</dbReference>
<keyword evidence="6" id="KW-0479">Metal-binding</keyword>
<feature type="compositionally biased region" description="Basic and acidic residues" evidence="22">
    <location>
        <begin position="28"/>
        <end position="44"/>
    </location>
</feature>
<protein>
    <recommendedName>
        <fullName evidence="5">ATP-dependent DNA helicase CHL1</fullName>
        <ecNumber evidence="17">5.6.2.3</ecNumber>
    </recommendedName>
    <alternativeName>
        <fullName evidence="4">ATP-dependent DNA helicase chl1</fullName>
    </alternativeName>
    <alternativeName>
        <fullName evidence="16">Chromosome loss protein 1</fullName>
    </alternativeName>
    <alternativeName>
        <fullName evidence="18 19">DNA 5'-3' helicase CHL1</fullName>
    </alternativeName>
</protein>
<dbReference type="Pfam" id="PF13307">
    <property type="entry name" value="Helicase_C_2"/>
    <property type="match status" value="1"/>
</dbReference>
<dbReference type="GO" id="GO:0005634">
    <property type="term" value="C:nucleus"/>
    <property type="evidence" value="ECO:0007669"/>
    <property type="project" value="UniProtKB-SubCell"/>
</dbReference>
<keyword evidence="15" id="KW-0131">Cell cycle</keyword>
<evidence type="ECO:0000313" key="24">
    <source>
        <dbReference type="EMBL" id="KAF9156440.1"/>
    </source>
</evidence>
<dbReference type="EMBL" id="JAAAUQ010000024">
    <property type="protein sequence ID" value="KAF9156440.1"/>
    <property type="molecule type" value="Genomic_DNA"/>
</dbReference>
<comment type="caution">
    <text evidence="24">The sequence shown here is derived from an EMBL/GenBank/DDBJ whole genome shotgun (WGS) entry which is preliminary data.</text>
</comment>
<dbReference type="InterPro" id="IPR014013">
    <property type="entry name" value="Helic_SF1/SF2_ATP-bd_DinG/Rad3"/>
</dbReference>
<evidence type="ECO:0000256" key="15">
    <source>
        <dbReference type="ARBA" id="ARBA00023306"/>
    </source>
</evidence>
<keyword evidence="9 24" id="KW-0347">Helicase</keyword>
<dbReference type="InterPro" id="IPR006555">
    <property type="entry name" value="ATP-dep_Helicase_C"/>
</dbReference>
<comment type="function">
    <text evidence="20">ATP-dependent DNA helicase important for chromosome transmission and normal cell cycle progression in G(2)/M. May have a role in changing DNA topology to allow the loading of proteins involved in maintaining sister chromatid cohesion in the vicinity of the centromeres. Has a specific role in chromosome segregation during meiosis II.</text>
</comment>
<feature type="compositionally biased region" description="Basic and acidic residues" evidence="22">
    <location>
        <begin position="157"/>
        <end position="189"/>
    </location>
</feature>
<keyword evidence="7" id="KW-0547">Nucleotide-binding</keyword>
<dbReference type="GO" id="GO:0051536">
    <property type="term" value="F:iron-sulfur cluster binding"/>
    <property type="evidence" value="ECO:0007669"/>
    <property type="project" value="UniProtKB-KW"/>
</dbReference>
<evidence type="ECO:0000256" key="7">
    <source>
        <dbReference type="ARBA" id="ARBA00022741"/>
    </source>
</evidence>
<keyword evidence="14" id="KW-0539">Nucleus</keyword>
<keyword evidence="12" id="KW-0411">Iron-sulfur</keyword>
<dbReference type="SMART" id="SM00487">
    <property type="entry name" value="DEXDc"/>
    <property type="match status" value="1"/>
</dbReference>
<reference evidence="24" key="1">
    <citation type="journal article" date="2020" name="Fungal Divers.">
        <title>Resolving the Mortierellaceae phylogeny through synthesis of multi-gene phylogenetics and phylogenomics.</title>
        <authorList>
            <person name="Vandepol N."/>
            <person name="Liber J."/>
            <person name="Desiro A."/>
            <person name="Na H."/>
            <person name="Kennedy M."/>
            <person name="Barry K."/>
            <person name="Grigoriev I.V."/>
            <person name="Miller A.N."/>
            <person name="O'Donnell K."/>
            <person name="Stajich J.E."/>
            <person name="Bonito G."/>
        </authorList>
    </citation>
    <scope>NUCLEOTIDE SEQUENCE</scope>
    <source>
        <strain evidence="24">NRRL 6426</strain>
    </source>
</reference>
<evidence type="ECO:0000256" key="3">
    <source>
        <dbReference type="ARBA" id="ARBA00008435"/>
    </source>
</evidence>
<sequence length="1126" mass="124975">MDTPHWTTTKKHHTTADPPRPLSPHSPHNKEQQENNKYNKHDDQPPLATPTSFPAFPYPTPYTIQTQFMQQLFECIDQRKIGIFESPTGTGKSLSMICGAVSWLMEHERVEQERALQDQTAEKDLTTADGGNAVTNKKNNDDTPDWVQQHRAISDATIERQERDRKRQELEERVQRIRDKEKKMRESMVRKQKRQAAGAHSIGGYRSQSGQPAKKKKDQGSDDDELDDGAFLVDDYDSDDNQKGGRPSKGGGSEYGNISKEVLELLKSFDAKEAAHNGRRSGLGLDDEDQEPDVLKIYYCSRTHSQLSQFVDELRKTSYGEHLHVVSLGSRKSLCINDKFRKKASTKNPHSSGEPIVHVNKLNDACLDAQKSGTSSEQRCEFLHTPSSTFGSGSRIGGGGWLRLDDDVGDQEWWKKGSNSLEISGDEKLLEFRDHTLARVRDIEELAQLGSELETCPYYGSRQTVRHCQLVTLPYNLLLHSSTRESLKLVIKNNILLLDEAHNLINSLLQMHSVMITLPQVVLAQDQLRMYLARYESRLSSTNEGYIRVLMRILKCLEAFVETWKAGPSSGSATTTMDNGVRRPFKPADRVMKVNEFLHAAEMDHINLFKAHAYLETSGVARKLQGLHESLQRKEAKRLAKAEGRTGNSTAAHVKIHPTSGRLNSSSAGSQTAAQGAQKSTSPILLVVDAFLMSLLNADNDGRVIVAMESEGVEGGGEDLDNGGEGNECSGQTGSLAGREKTQVPVLKFMLLNPANVFKPLVEEARSVVLAGGTMEPVSDLLSHLFPYLKDPTASFSSLTNSLAEMQYPRIHRFSCGHVIPKENLMAIVLEKSSVGSTLELNFANRNQDQVIDGIGQSLANLLNVIPDGVVVFFVSYSYMAQVLARWQVKPAAASGPGGGSGSAMASKNIMERIQARKRVFVEPREATDADRMLKEYQECIESRPEHNLSQPTTTTTAGPRGAVLFSVVGGKMSEGINFSDRLGRGVIMVGMPFPNKGSPELQERMRYMDQVQQQELLLHSTSSSTVTPVRSSTSMTRMTAGSEYYENLCMRAVNQSIGRAIRHQGDYAVIILMDRRYGAPRIRKKLPGWIGSSLETCEQFGPVMNKLSGFFRQKRSAVTNSFARG</sequence>
<feature type="compositionally biased region" description="Basic and acidic residues" evidence="22">
    <location>
        <begin position="114"/>
        <end position="126"/>
    </location>
</feature>
<accession>A0A9P5S6T3</accession>
<evidence type="ECO:0000256" key="8">
    <source>
        <dbReference type="ARBA" id="ARBA00022801"/>
    </source>
</evidence>
<evidence type="ECO:0000256" key="5">
    <source>
        <dbReference type="ARBA" id="ARBA00017386"/>
    </source>
</evidence>
<evidence type="ECO:0000256" key="1">
    <source>
        <dbReference type="ARBA" id="ARBA00001966"/>
    </source>
</evidence>
<keyword evidence="11" id="KW-0408">Iron</keyword>
<dbReference type="GO" id="GO:0003677">
    <property type="term" value="F:DNA binding"/>
    <property type="evidence" value="ECO:0007669"/>
    <property type="project" value="InterPro"/>
</dbReference>
<name>A0A9P5S6T3_9FUNG</name>
<dbReference type="GO" id="GO:0016818">
    <property type="term" value="F:hydrolase activity, acting on acid anhydrides, in phosphorus-containing anhydrides"/>
    <property type="evidence" value="ECO:0007669"/>
    <property type="project" value="InterPro"/>
</dbReference>
<evidence type="ECO:0000256" key="20">
    <source>
        <dbReference type="ARBA" id="ARBA00045702"/>
    </source>
</evidence>
<evidence type="ECO:0000256" key="17">
    <source>
        <dbReference type="ARBA" id="ARBA00044969"/>
    </source>
</evidence>
<feature type="region of interest" description="Disordered" evidence="22">
    <location>
        <begin position="714"/>
        <end position="737"/>
    </location>
</feature>
<evidence type="ECO:0000256" key="11">
    <source>
        <dbReference type="ARBA" id="ARBA00023004"/>
    </source>
</evidence>
<evidence type="ECO:0000259" key="23">
    <source>
        <dbReference type="PROSITE" id="PS51193"/>
    </source>
</evidence>
<dbReference type="Gene3D" id="3.40.50.300">
    <property type="entry name" value="P-loop containing nucleotide triphosphate hydrolases"/>
    <property type="match status" value="3"/>
</dbReference>
<dbReference type="PROSITE" id="PS51193">
    <property type="entry name" value="HELICASE_ATP_BIND_2"/>
    <property type="match status" value="1"/>
</dbReference>
<keyword evidence="10" id="KW-0067">ATP-binding</keyword>
<dbReference type="PANTHER" id="PTHR11472:SF41">
    <property type="entry name" value="ATP-DEPENDENT DNA HELICASE DDX11-RELATED"/>
    <property type="match status" value="1"/>
</dbReference>